<keyword evidence="1" id="KW-0812">Transmembrane</keyword>
<dbReference type="GeneID" id="43635135"/>
<evidence type="ECO:0000256" key="1">
    <source>
        <dbReference type="SAM" id="Phobius"/>
    </source>
</evidence>
<keyword evidence="3" id="KW-1185">Reference proteome</keyword>
<reference evidence="2 3" key="1">
    <citation type="submission" date="2019-04" db="EMBL/GenBank/DDBJ databases">
        <title>Friends and foes A comparative genomics study of 23 Aspergillus species from section Flavi.</title>
        <authorList>
            <consortium name="DOE Joint Genome Institute"/>
            <person name="Kjaerbolling I."/>
            <person name="Vesth T."/>
            <person name="Frisvad J.C."/>
            <person name="Nybo J.L."/>
            <person name="Theobald S."/>
            <person name="Kildgaard S."/>
            <person name="Isbrandt T."/>
            <person name="Kuo A."/>
            <person name="Sato A."/>
            <person name="Lyhne E.K."/>
            <person name="Kogle M.E."/>
            <person name="Wiebenga A."/>
            <person name="Kun R.S."/>
            <person name="Lubbers R.J."/>
            <person name="Makela M.R."/>
            <person name="Barry K."/>
            <person name="Chovatia M."/>
            <person name="Clum A."/>
            <person name="Daum C."/>
            <person name="Haridas S."/>
            <person name="He G."/>
            <person name="LaButti K."/>
            <person name="Lipzen A."/>
            <person name="Mondo S."/>
            <person name="Riley R."/>
            <person name="Salamov A."/>
            <person name="Simmons B.A."/>
            <person name="Magnuson J.K."/>
            <person name="Henrissat B."/>
            <person name="Mortensen U.H."/>
            <person name="Larsen T.O."/>
            <person name="Devries R.P."/>
            <person name="Grigoriev I.V."/>
            <person name="Machida M."/>
            <person name="Baker S.E."/>
            <person name="Andersen M.R."/>
        </authorList>
    </citation>
    <scope>NUCLEOTIDE SEQUENCE [LARGE SCALE GENOMIC DNA]</scope>
    <source>
        <strain evidence="2 3">CBS 117625</strain>
    </source>
</reference>
<sequence>MDLLVGTTAAIHRPPEQRASLCGCDRPSVSPLGNGSFFFRLVFGWIFCNCVNRVLFSFFFVRKIIGSNIIYCLCDEFRHPIDDEEEKDQVWLRLQNRDIHYSPLGGPVINGTC</sequence>
<dbReference type="EMBL" id="ML743582">
    <property type="protein sequence ID" value="KAE8136722.1"/>
    <property type="molecule type" value="Genomic_DNA"/>
</dbReference>
<feature type="transmembrane region" description="Helical" evidence="1">
    <location>
        <begin position="37"/>
        <end position="61"/>
    </location>
</feature>
<organism evidence="2 3">
    <name type="scientific">Aspergillus pseudotamarii</name>
    <dbReference type="NCBI Taxonomy" id="132259"/>
    <lineage>
        <taxon>Eukaryota</taxon>
        <taxon>Fungi</taxon>
        <taxon>Dikarya</taxon>
        <taxon>Ascomycota</taxon>
        <taxon>Pezizomycotina</taxon>
        <taxon>Eurotiomycetes</taxon>
        <taxon>Eurotiomycetidae</taxon>
        <taxon>Eurotiales</taxon>
        <taxon>Aspergillaceae</taxon>
        <taxon>Aspergillus</taxon>
        <taxon>Aspergillus subgen. Circumdati</taxon>
    </lineage>
</organism>
<name>A0A5N6SPU2_ASPPS</name>
<accession>A0A5N6SPU2</accession>
<proteinExistence type="predicted"/>
<keyword evidence="1" id="KW-0472">Membrane</keyword>
<keyword evidence="1" id="KW-1133">Transmembrane helix</keyword>
<dbReference type="RefSeq" id="XP_031912785.1">
    <property type="nucleotide sequence ID" value="XM_032050925.1"/>
</dbReference>
<evidence type="ECO:0000313" key="2">
    <source>
        <dbReference type="EMBL" id="KAE8136722.1"/>
    </source>
</evidence>
<dbReference type="Proteomes" id="UP000325672">
    <property type="component" value="Unassembled WGS sequence"/>
</dbReference>
<gene>
    <name evidence="2" type="ORF">BDV38DRAFT_107814</name>
</gene>
<protein>
    <submittedName>
        <fullName evidence="2">Uncharacterized protein</fullName>
    </submittedName>
</protein>
<evidence type="ECO:0000313" key="3">
    <source>
        <dbReference type="Proteomes" id="UP000325672"/>
    </source>
</evidence>
<dbReference type="AlphaFoldDB" id="A0A5N6SPU2"/>